<keyword evidence="1" id="KW-1133">Transmembrane helix</keyword>
<organism evidence="2 3">
    <name type="scientific">Clostridium lentum</name>
    <dbReference type="NCBI Taxonomy" id="2763037"/>
    <lineage>
        <taxon>Bacteria</taxon>
        <taxon>Bacillati</taxon>
        <taxon>Bacillota</taxon>
        <taxon>Clostridia</taxon>
        <taxon>Eubacteriales</taxon>
        <taxon>Clostridiaceae</taxon>
        <taxon>Clostridium</taxon>
    </lineage>
</organism>
<feature type="transmembrane region" description="Helical" evidence="1">
    <location>
        <begin position="170"/>
        <end position="193"/>
    </location>
</feature>
<feature type="transmembrane region" description="Helical" evidence="1">
    <location>
        <begin position="89"/>
        <end position="114"/>
    </location>
</feature>
<sequence length="204" mass="21931">MKTLNFDVRRMCQLALLIALELLMGYTPLGYLQLGFIAASLLSIPVAVGAIVLGPIEGLILSLVFGLISFAKGFSSTGLMTQAMFSASIIGSFIVTVGGRILMGLSTGAIVLGLKKLLPKHDNFRCLIGSISAPLLNTFFYMSLLMLIFYNTDYIQGLSQATGLTNPFLLILSMVGVQALIETAICSVISFTVSKTLLLYFKKN</sequence>
<dbReference type="AlphaFoldDB" id="A0A8I0ACP1"/>
<dbReference type="InterPro" id="IPR024529">
    <property type="entry name" value="ECF_trnsprt_substrate-spec"/>
</dbReference>
<evidence type="ECO:0000313" key="2">
    <source>
        <dbReference type="EMBL" id="MBC5639994.1"/>
    </source>
</evidence>
<proteinExistence type="predicted"/>
<dbReference type="Pfam" id="PF12822">
    <property type="entry name" value="ECF_trnsprt"/>
    <property type="match status" value="1"/>
</dbReference>
<dbReference type="Proteomes" id="UP000662088">
    <property type="component" value="Unassembled WGS sequence"/>
</dbReference>
<keyword evidence="1" id="KW-0812">Transmembrane</keyword>
<protein>
    <submittedName>
        <fullName evidence="2">ECF transporter S component</fullName>
    </submittedName>
</protein>
<comment type="caution">
    <text evidence="2">The sequence shown here is derived from an EMBL/GenBank/DDBJ whole genome shotgun (WGS) entry which is preliminary data.</text>
</comment>
<gene>
    <name evidence="2" type="ORF">H8R92_06015</name>
</gene>
<evidence type="ECO:0000256" key="1">
    <source>
        <dbReference type="SAM" id="Phobius"/>
    </source>
</evidence>
<dbReference type="EMBL" id="JACOOQ010000008">
    <property type="protein sequence ID" value="MBC5639994.1"/>
    <property type="molecule type" value="Genomic_DNA"/>
</dbReference>
<keyword evidence="1" id="KW-0472">Membrane</keyword>
<dbReference type="GO" id="GO:0022857">
    <property type="term" value="F:transmembrane transporter activity"/>
    <property type="evidence" value="ECO:0007669"/>
    <property type="project" value="InterPro"/>
</dbReference>
<name>A0A8I0ACP1_9CLOT</name>
<dbReference type="Gene3D" id="1.10.1760.20">
    <property type="match status" value="1"/>
</dbReference>
<feature type="transmembrane region" description="Helical" evidence="1">
    <location>
        <begin position="126"/>
        <end position="150"/>
    </location>
</feature>
<evidence type="ECO:0000313" key="3">
    <source>
        <dbReference type="Proteomes" id="UP000662088"/>
    </source>
</evidence>
<reference evidence="2" key="1">
    <citation type="submission" date="2020-08" db="EMBL/GenBank/DDBJ databases">
        <title>Genome public.</title>
        <authorList>
            <person name="Liu C."/>
            <person name="Sun Q."/>
        </authorList>
    </citation>
    <scope>NUCLEOTIDE SEQUENCE</scope>
    <source>
        <strain evidence="2">NSJ-42</strain>
    </source>
</reference>
<accession>A0A8I0ACP1</accession>
<dbReference type="RefSeq" id="WP_022212086.1">
    <property type="nucleotide sequence ID" value="NZ_JACOOQ010000008.1"/>
</dbReference>
<keyword evidence="3" id="KW-1185">Reference proteome</keyword>